<dbReference type="EnsemblMetazoa" id="SMAR004929-RA">
    <property type="protein sequence ID" value="SMAR004929-PA"/>
    <property type="gene ID" value="SMAR004929"/>
</dbReference>
<dbReference type="GO" id="GO:0016477">
    <property type="term" value="P:cell migration"/>
    <property type="evidence" value="ECO:0007669"/>
    <property type="project" value="TreeGrafter"/>
</dbReference>
<evidence type="ECO:0000313" key="4">
    <source>
        <dbReference type="EnsemblMetazoa" id="SMAR004929-PA"/>
    </source>
</evidence>
<dbReference type="GO" id="GO:0005737">
    <property type="term" value="C:cytoplasm"/>
    <property type="evidence" value="ECO:0007669"/>
    <property type="project" value="TreeGrafter"/>
</dbReference>
<dbReference type="SMART" id="SM00252">
    <property type="entry name" value="SH2"/>
    <property type="match status" value="1"/>
</dbReference>
<dbReference type="GO" id="GO:0030971">
    <property type="term" value="F:receptor tyrosine kinase binding"/>
    <property type="evidence" value="ECO:0007669"/>
    <property type="project" value="TreeGrafter"/>
</dbReference>
<name>T1IUU8_STRMM</name>
<evidence type="ECO:0000313" key="5">
    <source>
        <dbReference type="Proteomes" id="UP000014500"/>
    </source>
</evidence>
<reference evidence="5" key="1">
    <citation type="submission" date="2011-05" db="EMBL/GenBank/DDBJ databases">
        <authorList>
            <person name="Richards S.R."/>
            <person name="Qu J."/>
            <person name="Jiang H."/>
            <person name="Jhangiani S.N."/>
            <person name="Agravi P."/>
            <person name="Goodspeed R."/>
            <person name="Gross S."/>
            <person name="Mandapat C."/>
            <person name="Jackson L."/>
            <person name="Mathew T."/>
            <person name="Pu L."/>
            <person name="Thornton R."/>
            <person name="Saada N."/>
            <person name="Wilczek-Boney K.B."/>
            <person name="Lee S."/>
            <person name="Kovar C."/>
            <person name="Wu Y."/>
            <person name="Scherer S.E."/>
            <person name="Worley K.C."/>
            <person name="Muzny D.M."/>
            <person name="Gibbs R."/>
        </authorList>
    </citation>
    <scope>NUCLEOTIDE SEQUENCE</scope>
    <source>
        <strain evidence="5">Brora</strain>
    </source>
</reference>
<dbReference type="PhylomeDB" id="T1IUU8"/>
<evidence type="ECO:0000256" key="1">
    <source>
        <dbReference type="ARBA" id="ARBA00022999"/>
    </source>
</evidence>
<dbReference type="EMBL" id="JH431564">
    <property type="status" value="NOT_ANNOTATED_CDS"/>
    <property type="molecule type" value="Genomic_DNA"/>
</dbReference>
<dbReference type="GO" id="GO:0035591">
    <property type="term" value="F:signaling adaptor activity"/>
    <property type="evidence" value="ECO:0007669"/>
    <property type="project" value="TreeGrafter"/>
</dbReference>
<dbReference type="HOGENOM" id="CLU_1379711_0_0_1"/>
<dbReference type="PANTHER" id="PTHR19969:SF14">
    <property type="entry name" value="DREADLOCKS, ISOFORM B"/>
    <property type="match status" value="1"/>
</dbReference>
<dbReference type="AlphaFoldDB" id="T1IUU8"/>
<protein>
    <recommendedName>
        <fullName evidence="3">SH2 domain-containing protein</fullName>
    </recommendedName>
</protein>
<dbReference type="eggNOG" id="KOG4226">
    <property type="taxonomic scope" value="Eukaryota"/>
</dbReference>
<accession>T1IUU8</accession>
<dbReference type="FunFam" id="3.30.505.10:FF:000027">
    <property type="entry name" value="Cytoplasmic protein nck1"/>
    <property type="match status" value="1"/>
</dbReference>
<dbReference type="PANTHER" id="PTHR19969">
    <property type="entry name" value="SH2-SH3 ADAPTOR PROTEIN-RELATED"/>
    <property type="match status" value="1"/>
</dbReference>
<dbReference type="InterPro" id="IPR051184">
    <property type="entry name" value="Tyrosine-phos_adapter"/>
</dbReference>
<dbReference type="PROSITE" id="PS50001">
    <property type="entry name" value="SH2"/>
    <property type="match status" value="1"/>
</dbReference>
<dbReference type="InterPro" id="IPR036860">
    <property type="entry name" value="SH2_dom_sf"/>
</dbReference>
<dbReference type="Pfam" id="PF00017">
    <property type="entry name" value="SH2"/>
    <property type="match status" value="1"/>
</dbReference>
<sequence length="198" mass="22139">MRWFPNNKGLVNGIIVGGFGLTQVQTRYLNPHNKTCAGEQGLVPRNYVQVVVDESLLNHQKINGPSSDGAMTHVMLANELATMTLGATGGAGQGNVDSQPWYFGNITRSQCDRMLNDFGVDGDFLIRESETNVGDYSVSLKAPVRNKHFRVHVEDGVYCIGQRRFNTLEDLVEHYKRAPIYTSPKGEKMYLVKSFQRL</sequence>
<dbReference type="GO" id="GO:0048013">
    <property type="term" value="P:ephrin receptor signaling pathway"/>
    <property type="evidence" value="ECO:0007669"/>
    <property type="project" value="TreeGrafter"/>
</dbReference>
<reference evidence="4" key="2">
    <citation type="submission" date="2015-02" db="UniProtKB">
        <authorList>
            <consortium name="EnsemblMetazoa"/>
        </authorList>
    </citation>
    <scope>IDENTIFICATION</scope>
</reference>
<feature type="domain" description="SH2" evidence="3">
    <location>
        <begin position="101"/>
        <end position="198"/>
    </location>
</feature>
<dbReference type="Gene3D" id="3.30.505.10">
    <property type="entry name" value="SH2 domain"/>
    <property type="match status" value="1"/>
</dbReference>
<dbReference type="STRING" id="126957.T1IUU8"/>
<dbReference type="PRINTS" id="PR00401">
    <property type="entry name" value="SH2DOMAIN"/>
</dbReference>
<dbReference type="SUPFAM" id="SSF55550">
    <property type="entry name" value="SH2 domain"/>
    <property type="match status" value="1"/>
</dbReference>
<keyword evidence="5" id="KW-1185">Reference proteome</keyword>
<dbReference type="OMA" id="THVMLAN"/>
<proteinExistence type="predicted"/>
<evidence type="ECO:0000256" key="2">
    <source>
        <dbReference type="PROSITE-ProRule" id="PRU00191"/>
    </source>
</evidence>
<evidence type="ECO:0000259" key="3">
    <source>
        <dbReference type="PROSITE" id="PS50001"/>
    </source>
</evidence>
<organism evidence="4 5">
    <name type="scientific">Strigamia maritima</name>
    <name type="common">European centipede</name>
    <name type="synonym">Geophilus maritimus</name>
    <dbReference type="NCBI Taxonomy" id="126957"/>
    <lineage>
        <taxon>Eukaryota</taxon>
        <taxon>Metazoa</taxon>
        <taxon>Ecdysozoa</taxon>
        <taxon>Arthropoda</taxon>
        <taxon>Myriapoda</taxon>
        <taxon>Chilopoda</taxon>
        <taxon>Pleurostigmophora</taxon>
        <taxon>Geophilomorpha</taxon>
        <taxon>Linotaeniidae</taxon>
        <taxon>Strigamia</taxon>
    </lineage>
</organism>
<dbReference type="InterPro" id="IPR000980">
    <property type="entry name" value="SH2"/>
</dbReference>
<dbReference type="CDD" id="cd09943">
    <property type="entry name" value="SH2_Nck_family"/>
    <property type="match status" value="1"/>
</dbReference>
<keyword evidence="1 2" id="KW-0727">SH2 domain</keyword>
<dbReference type="Proteomes" id="UP000014500">
    <property type="component" value="Unassembled WGS sequence"/>
</dbReference>